<feature type="transmembrane region" description="Helical" evidence="1">
    <location>
        <begin position="93"/>
        <end position="110"/>
    </location>
</feature>
<dbReference type="Proteomes" id="UP000235093">
    <property type="component" value="Unassembled WGS sequence"/>
</dbReference>
<feature type="transmembrane region" description="Helical" evidence="1">
    <location>
        <begin position="187"/>
        <end position="208"/>
    </location>
</feature>
<dbReference type="SUPFAM" id="SSF55874">
    <property type="entry name" value="ATPase domain of HSP90 chaperone/DNA topoisomerase II/histidine kinase"/>
    <property type="match status" value="1"/>
</dbReference>
<accession>A0A2N5PLP0</accession>
<dbReference type="RefSeq" id="WP_101883902.1">
    <property type="nucleotide sequence ID" value="NZ_JAQMLH010000050.1"/>
</dbReference>
<dbReference type="GO" id="GO:0042802">
    <property type="term" value="F:identical protein binding"/>
    <property type="evidence" value="ECO:0007669"/>
    <property type="project" value="TreeGrafter"/>
</dbReference>
<dbReference type="EMBL" id="NIHT01000008">
    <property type="protein sequence ID" value="PLT76008.1"/>
    <property type="molecule type" value="Genomic_DNA"/>
</dbReference>
<feature type="transmembrane region" description="Helical" evidence="1">
    <location>
        <begin position="62"/>
        <end position="81"/>
    </location>
</feature>
<evidence type="ECO:0000313" key="3">
    <source>
        <dbReference type="EMBL" id="PLT76008.1"/>
    </source>
</evidence>
<keyword evidence="1" id="KW-1133">Transmembrane helix</keyword>
<feature type="transmembrane region" description="Helical" evidence="1">
    <location>
        <begin position="155"/>
        <end position="175"/>
    </location>
</feature>
<evidence type="ECO:0000256" key="1">
    <source>
        <dbReference type="SAM" id="Phobius"/>
    </source>
</evidence>
<protein>
    <recommendedName>
        <fullName evidence="2">Sensor histidine kinase NatK-like C-terminal domain-containing protein</fullName>
    </recommendedName>
</protein>
<feature type="domain" description="Sensor histidine kinase NatK-like C-terminal" evidence="2">
    <location>
        <begin position="329"/>
        <end position="429"/>
    </location>
</feature>
<name>A0A2N5PLP0_MEDGN</name>
<feature type="transmembrane region" description="Helical" evidence="1">
    <location>
        <begin position="6"/>
        <end position="27"/>
    </location>
</feature>
<gene>
    <name evidence="3" type="ORF">CDL23_06730</name>
</gene>
<feature type="transmembrane region" description="Helical" evidence="1">
    <location>
        <begin position="122"/>
        <end position="143"/>
    </location>
</feature>
<proteinExistence type="predicted"/>
<dbReference type="InterPro" id="IPR032834">
    <property type="entry name" value="NatK-like_C"/>
</dbReference>
<feature type="transmembrane region" description="Helical" evidence="1">
    <location>
        <begin position="39"/>
        <end position="56"/>
    </location>
</feature>
<dbReference type="CDD" id="cd16935">
    <property type="entry name" value="HATPase_AgrC-ComD-like"/>
    <property type="match status" value="1"/>
</dbReference>
<dbReference type="Pfam" id="PF14501">
    <property type="entry name" value="HATPase_c_5"/>
    <property type="match status" value="1"/>
</dbReference>
<dbReference type="Gene3D" id="3.30.565.10">
    <property type="entry name" value="Histidine kinase-like ATPase, C-terminal domain"/>
    <property type="match status" value="1"/>
</dbReference>
<keyword evidence="1" id="KW-0472">Membrane</keyword>
<dbReference type="PANTHER" id="PTHR40448">
    <property type="entry name" value="TWO-COMPONENT SENSOR HISTIDINE KINASE"/>
    <property type="match status" value="1"/>
</dbReference>
<organism evidence="3 4">
    <name type="scientific">Mediterraneibacter gnavus</name>
    <name type="common">Ruminococcus gnavus</name>
    <dbReference type="NCBI Taxonomy" id="33038"/>
    <lineage>
        <taxon>Bacteria</taxon>
        <taxon>Bacillati</taxon>
        <taxon>Bacillota</taxon>
        <taxon>Clostridia</taxon>
        <taxon>Lachnospirales</taxon>
        <taxon>Lachnospiraceae</taxon>
        <taxon>Mediterraneibacter</taxon>
    </lineage>
</organism>
<keyword evidence="1" id="KW-0812">Transmembrane</keyword>
<dbReference type="AlphaFoldDB" id="A0A2N5PLP0"/>
<sequence length="435" mass="50377">MLNHNWAVVLIEVVFVSFTIFLLLYYFDIFFERRNRKRFMIVGILIFVIWQLLISGRCQLPGIVNISITIIVTILTVISIYKGKLSDKCIFTISFNAIWMLMETFTNYILMIYCEQYADDQIIGSFMSKLFFGGVIAALRKVFSDDEIKNLPTRYSFMLVLIPLGSIYIMNNIFMLSYHMNDDNANVHSAITVLLLFGINILIFYVYVKLAEDLRLRRTNSVYEQQLELCERHQEERELSLLQVRDVRHNMKNNLVSILAYAENGECKKIIKFVNEIMEEGGMKTSRIINSGNIVIDSLINYWYITAQKEGIDFSIDINIPIRMPFKGADICLILGNLLENAVEAARKVERNKYIRIRMKYDKNNLLLYIVNNYSGELIKDKSNGYKSTKVDSENHGVGLASVHRTVAKYHGVVVIDDSMPEKFLVKVVLYETPK</sequence>
<dbReference type="InterPro" id="IPR036890">
    <property type="entry name" value="HATPase_C_sf"/>
</dbReference>
<reference evidence="3 4" key="1">
    <citation type="journal article" date="2017" name="Genome Med.">
        <title>A novel Ruminococcus gnavus clade enriched in inflammatory bowel disease patients.</title>
        <authorList>
            <person name="Hall A.B."/>
            <person name="Yassour M."/>
            <person name="Sauk J."/>
            <person name="Garner A."/>
            <person name="Jiang X."/>
            <person name="Arthur T."/>
            <person name="Lagoudas G.K."/>
            <person name="Vatanen T."/>
            <person name="Fornelos N."/>
            <person name="Wilson R."/>
            <person name="Bertha M."/>
            <person name="Cohen M."/>
            <person name="Garber J."/>
            <person name="Khalili H."/>
            <person name="Gevers D."/>
            <person name="Ananthakrishnan A.N."/>
            <person name="Kugathasan S."/>
            <person name="Lander E.S."/>
            <person name="Blainey P."/>
            <person name="Vlamakis H."/>
            <person name="Xavier R.J."/>
            <person name="Huttenhower C."/>
        </authorList>
    </citation>
    <scope>NUCLEOTIDE SEQUENCE [LARGE SCALE GENOMIC DNA]</scope>
    <source>
        <strain evidence="3 4">RJX1125</strain>
    </source>
</reference>
<evidence type="ECO:0000259" key="2">
    <source>
        <dbReference type="Pfam" id="PF14501"/>
    </source>
</evidence>
<evidence type="ECO:0000313" key="4">
    <source>
        <dbReference type="Proteomes" id="UP000235093"/>
    </source>
</evidence>
<dbReference type="PANTHER" id="PTHR40448:SF1">
    <property type="entry name" value="TWO-COMPONENT SENSOR HISTIDINE KINASE"/>
    <property type="match status" value="1"/>
</dbReference>
<comment type="caution">
    <text evidence="3">The sequence shown here is derived from an EMBL/GenBank/DDBJ whole genome shotgun (WGS) entry which is preliminary data.</text>
</comment>